<proteinExistence type="predicted"/>
<dbReference type="OrthoDB" id="417450at2759"/>
<name>A0A6A6B7I3_9PEZI</name>
<dbReference type="AlphaFoldDB" id="A0A6A6B7I3"/>
<reference evidence="1" key="1">
    <citation type="journal article" date="2020" name="Stud. Mycol.">
        <title>101 Dothideomycetes genomes: a test case for predicting lifestyles and emergence of pathogens.</title>
        <authorList>
            <person name="Haridas S."/>
            <person name="Albert R."/>
            <person name="Binder M."/>
            <person name="Bloem J."/>
            <person name="Labutti K."/>
            <person name="Salamov A."/>
            <person name="Andreopoulos B."/>
            <person name="Baker S."/>
            <person name="Barry K."/>
            <person name="Bills G."/>
            <person name="Bluhm B."/>
            <person name="Cannon C."/>
            <person name="Castanera R."/>
            <person name="Culley D."/>
            <person name="Daum C."/>
            <person name="Ezra D."/>
            <person name="Gonzalez J."/>
            <person name="Henrissat B."/>
            <person name="Kuo A."/>
            <person name="Liang C."/>
            <person name="Lipzen A."/>
            <person name="Lutzoni F."/>
            <person name="Magnuson J."/>
            <person name="Mondo S."/>
            <person name="Nolan M."/>
            <person name="Ohm R."/>
            <person name="Pangilinan J."/>
            <person name="Park H.-J."/>
            <person name="Ramirez L."/>
            <person name="Alfaro M."/>
            <person name="Sun H."/>
            <person name="Tritt A."/>
            <person name="Yoshinaga Y."/>
            <person name="Zwiers L.-H."/>
            <person name="Turgeon B."/>
            <person name="Goodwin S."/>
            <person name="Spatafora J."/>
            <person name="Crous P."/>
            <person name="Grigoriev I."/>
        </authorList>
    </citation>
    <scope>NUCLEOTIDE SEQUENCE</scope>
    <source>
        <strain evidence="1">CBS 121167</strain>
    </source>
</reference>
<dbReference type="EMBL" id="ML995494">
    <property type="protein sequence ID" value="KAF2138937.1"/>
    <property type="molecule type" value="Genomic_DNA"/>
</dbReference>
<gene>
    <name evidence="1" type="ORF">K452DRAFT_290046</name>
</gene>
<protein>
    <submittedName>
        <fullName evidence="1">Uncharacterized protein</fullName>
    </submittedName>
</protein>
<accession>A0A6A6B7I3</accession>
<feature type="non-terminal residue" evidence="1">
    <location>
        <position position="153"/>
    </location>
</feature>
<evidence type="ECO:0000313" key="1">
    <source>
        <dbReference type="EMBL" id="KAF2138937.1"/>
    </source>
</evidence>
<dbReference type="RefSeq" id="XP_033394650.1">
    <property type="nucleotide sequence ID" value="XM_033540932.1"/>
</dbReference>
<dbReference type="Proteomes" id="UP000799438">
    <property type="component" value="Unassembled WGS sequence"/>
</dbReference>
<evidence type="ECO:0000313" key="2">
    <source>
        <dbReference type="Proteomes" id="UP000799438"/>
    </source>
</evidence>
<organism evidence="1 2">
    <name type="scientific">Aplosporella prunicola CBS 121167</name>
    <dbReference type="NCBI Taxonomy" id="1176127"/>
    <lineage>
        <taxon>Eukaryota</taxon>
        <taxon>Fungi</taxon>
        <taxon>Dikarya</taxon>
        <taxon>Ascomycota</taxon>
        <taxon>Pezizomycotina</taxon>
        <taxon>Dothideomycetes</taxon>
        <taxon>Dothideomycetes incertae sedis</taxon>
        <taxon>Botryosphaeriales</taxon>
        <taxon>Aplosporellaceae</taxon>
        <taxon>Aplosporella</taxon>
    </lineage>
</organism>
<keyword evidence="2" id="KW-1185">Reference proteome</keyword>
<dbReference type="GeneID" id="54298428"/>
<sequence>MGVRGTPQPRGGIIANILTKPTRACYSESFGTEINSIKGKRRWSLKGFALELWHKKILPRSDRIVENEKPEIYRNCNVRDTFMARHCWMVGPDEQHAHPTIVVVSESKIVLRRTMRMLAKDNKIEEDGFKVMGVKTSDVRELAGEAEFTAVLV</sequence>